<feature type="transmembrane region" description="Helical" evidence="1">
    <location>
        <begin position="12"/>
        <end position="30"/>
    </location>
</feature>
<dbReference type="OrthoDB" id="1862535at2"/>
<sequence>MNQSQQKRTKASYLIFILAAVVLVCFRMILKLDFIDPQTGFYNTHSVLNSAFAIVYAVFCLALLFFSYSDKENYEKKLLPPLKTISPLATIFGMAIEAKALTDGYELFNQIKSGEQFKTMDLLLNSITVLVSVVTGIVMIVLAVNMGTHSLKGYPSSIVLAITVLYQCLMLIERFTKHTSPITISDDMLEMVMLVFGILFMMAHARVITQLNLNKGYRLLQFSGYAFALTALILLLPELFGILIGRLEFEPAQTTVIVYDIFLMLYCIVFTRKVTH</sequence>
<keyword evidence="3" id="KW-1185">Reference proteome</keyword>
<reference evidence="2 3" key="1">
    <citation type="submission" date="2016-10" db="EMBL/GenBank/DDBJ databases">
        <authorList>
            <person name="de Groot N.N."/>
        </authorList>
    </citation>
    <scope>NUCLEOTIDE SEQUENCE [LARGE SCALE GENOMIC DNA]</scope>
    <source>
        <strain evidence="2 3">CGMCC 1.5070</strain>
    </source>
</reference>
<keyword evidence="1" id="KW-0812">Transmembrane</keyword>
<gene>
    <name evidence="2" type="ORF">SAMN05216180_1671</name>
</gene>
<accession>A0A1H8B2G2</accession>
<feature type="transmembrane region" description="Helical" evidence="1">
    <location>
        <begin position="122"/>
        <end position="144"/>
    </location>
</feature>
<dbReference type="AlphaFoldDB" id="A0A1H8B2G2"/>
<proteinExistence type="predicted"/>
<organism evidence="2 3">
    <name type="scientific">Hydrogenoanaerobacterium saccharovorans</name>
    <dbReference type="NCBI Taxonomy" id="474960"/>
    <lineage>
        <taxon>Bacteria</taxon>
        <taxon>Bacillati</taxon>
        <taxon>Bacillota</taxon>
        <taxon>Clostridia</taxon>
        <taxon>Eubacteriales</taxon>
        <taxon>Oscillospiraceae</taxon>
        <taxon>Hydrogenoanaerobacterium</taxon>
    </lineage>
</organism>
<feature type="transmembrane region" description="Helical" evidence="1">
    <location>
        <begin position="188"/>
        <end position="205"/>
    </location>
</feature>
<keyword evidence="1" id="KW-0472">Membrane</keyword>
<name>A0A1H8B2G2_9FIRM</name>
<dbReference type="RefSeq" id="WP_092753490.1">
    <property type="nucleotide sequence ID" value="NZ_FOCG01000001.1"/>
</dbReference>
<evidence type="ECO:0000256" key="1">
    <source>
        <dbReference type="SAM" id="Phobius"/>
    </source>
</evidence>
<dbReference type="Proteomes" id="UP000199158">
    <property type="component" value="Unassembled WGS sequence"/>
</dbReference>
<feature type="transmembrane region" description="Helical" evidence="1">
    <location>
        <begin position="256"/>
        <end position="274"/>
    </location>
</feature>
<feature type="transmembrane region" description="Helical" evidence="1">
    <location>
        <begin position="225"/>
        <end position="244"/>
    </location>
</feature>
<protein>
    <submittedName>
        <fullName evidence="2">Uncharacterized protein</fullName>
    </submittedName>
</protein>
<evidence type="ECO:0000313" key="3">
    <source>
        <dbReference type="Proteomes" id="UP000199158"/>
    </source>
</evidence>
<evidence type="ECO:0000313" key="2">
    <source>
        <dbReference type="EMBL" id="SEM76926.1"/>
    </source>
</evidence>
<dbReference type="EMBL" id="FOCG01000001">
    <property type="protein sequence ID" value="SEM76926.1"/>
    <property type="molecule type" value="Genomic_DNA"/>
</dbReference>
<feature type="transmembrane region" description="Helical" evidence="1">
    <location>
        <begin position="50"/>
        <end position="68"/>
    </location>
</feature>
<keyword evidence="1" id="KW-1133">Transmembrane helix</keyword>